<name>A0A382FF47_9ZZZZ</name>
<proteinExistence type="predicted"/>
<gene>
    <name evidence="2" type="ORF">METZ01_LOCUS214570</name>
</gene>
<evidence type="ECO:0000313" key="2">
    <source>
        <dbReference type="EMBL" id="SVB61716.1"/>
    </source>
</evidence>
<dbReference type="AlphaFoldDB" id="A0A382FF47"/>
<feature type="region of interest" description="Disordered" evidence="1">
    <location>
        <begin position="1"/>
        <end position="28"/>
    </location>
</feature>
<reference evidence="2" key="1">
    <citation type="submission" date="2018-05" db="EMBL/GenBank/DDBJ databases">
        <authorList>
            <person name="Lanie J.A."/>
            <person name="Ng W.-L."/>
            <person name="Kazmierczak K.M."/>
            <person name="Andrzejewski T.M."/>
            <person name="Davidsen T.M."/>
            <person name="Wayne K.J."/>
            <person name="Tettelin H."/>
            <person name="Glass J.I."/>
            <person name="Rusch D."/>
            <person name="Podicherti R."/>
            <person name="Tsui H.-C.T."/>
            <person name="Winkler M.E."/>
        </authorList>
    </citation>
    <scope>NUCLEOTIDE SEQUENCE</scope>
</reference>
<sequence>MQKARRHPAQGGAPTACRHTVSGSISLS</sequence>
<evidence type="ECO:0000256" key="1">
    <source>
        <dbReference type="SAM" id="MobiDB-lite"/>
    </source>
</evidence>
<organism evidence="2">
    <name type="scientific">marine metagenome</name>
    <dbReference type="NCBI Taxonomy" id="408172"/>
    <lineage>
        <taxon>unclassified sequences</taxon>
        <taxon>metagenomes</taxon>
        <taxon>ecological metagenomes</taxon>
    </lineage>
</organism>
<feature type="non-terminal residue" evidence="2">
    <location>
        <position position="28"/>
    </location>
</feature>
<dbReference type="EMBL" id="UINC01049665">
    <property type="protein sequence ID" value="SVB61716.1"/>
    <property type="molecule type" value="Genomic_DNA"/>
</dbReference>
<accession>A0A382FF47</accession>
<protein>
    <submittedName>
        <fullName evidence="2">Uncharacterized protein</fullName>
    </submittedName>
</protein>